<dbReference type="KEGG" id="tse:THMIRHAS_02650"/>
<dbReference type="PANTHER" id="PTHR11496:SF102">
    <property type="entry name" value="ALCOHOL DEHYDROGENASE 4"/>
    <property type="match status" value="1"/>
</dbReference>
<dbReference type="Pfam" id="PF00465">
    <property type="entry name" value="Fe-ADH"/>
    <property type="match status" value="1"/>
</dbReference>
<dbReference type="CDD" id="cd08183">
    <property type="entry name" value="Fe-ADH-like"/>
    <property type="match status" value="1"/>
</dbReference>
<dbReference type="GO" id="GO:0046872">
    <property type="term" value="F:metal ion binding"/>
    <property type="evidence" value="ECO:0007669"/>
    <property type="project" value="InterPro"/>
</dbReference>
<dbReference type="InterPro" id="IPR001670">
    <property type="entry name" value="ADH_Fe/GldA"/>
</dbReference>
<keyword evidence="6" id="KW-1185">Reference proteome</keyword>
<comment type="similarity">
    <text evidence="1">Belongs to the iron-containing alcohol dehydrogenase family.</text>
</comment>
<proteinExistence type="inferred from homology"/>
<accession>A0A6F8PRY4</accession>
<dbReference type="InterPro" id="IPR056798">
    <property type="entry name" value="ADH_Fe_C"/>
</dbReference>
<feature type="domain" description="Fe-containing alcohol dehydrogenase-like C-terminal" evidence="4">
    <location>
        <begin position="196"/>
        <end position="376"/>
    </location>
</feature>
<protein>
    <submittedName>
        <fullName evidence="5">Alcohol dehydrogenase</fullName>
    </submittedName>
</protein>
<gene>
    <name evidence="5" type="ORF">THMIRHAS_02650</name>
</gene>
<dbReference type="EMBL" id="AP021889">
    <property type="protein sequence ID" value="BBP44892.1"/>
    <property type="molecule type" value="Genomic_DNA"/>
</dbReference>
<dbReference type="Gene3D" id="3.40.50.1970">
    <property type="match status" value="1"/>
</dbReference>
<dbReference type="Pfam" id="PF25137">
    <property type="entry name" value="ADH_Fe_C"/>
    <property type="match status" value="1"/>
</dbReference>
<evidence type="ECO:0000313" key="5">
    <source>
        <dbReference type="EMBL" id="BBP44892.1"/>
    </source>
</evidence>
<dbReference type="Proteomes" id="UP000501726">
    <property type="component" value="Chromosome"/>
</dbReference>
<organism evidence="5 6">
    <name type="scientific">Thiosulfatimonas sediminis</name>
    <dbReference type="NCBI Taxonomy" id="2675054"/>
    <lineage>
        <taxon>Bacteria</taxon>
        <taxon>Pseudomonadati</taxon>
        <taxon>Pseudomonadota</taxon>
        <taxon>Gammaproteobacteria</taxon>
        <taxon>Thiotrichales</taxon>
        <taxon>Piscirickettsiaceae</taxon>
        <taxon>Thiosulfatimonas</taxon>
    </lineage>
</organism>
<dbReference type="AlphaFoldDB" id="A0A6F8PRY4"/>
<dbReference type="SUPFAM" id="SSF56796">
    <property type="entry name" value="Dehydroquinate synthase-like"/>
    <property type="match status" value="1"/>
</dbReference>
<dbReference type="InterPro" id="IPR039697">
    <property type="entry name" value="Alcohol_dehydrogenase_Fe"/>
</dbReference>
<dbReference type="PANTHER" id="PTHR11496">
    <property type="entry name" value="ALCOHOL DEHYDROGENASE"/>
    <property type="match status" value="1"/>
</dbReference>
<dbReference type="GO" id="GO:0004022">
    <property type="term" value="F:alcohol dehydrogenase (NAD+) activity"/>
    <property type="evidence" value="ECO:0007669"/>
    <property type="project" value="TreeGrafter"/>
</dbReference>
<evidence type="ECO:0000256" key="1">
    <source>
        <dbReference type="ARBA" id="ARBA00007358"/>
    </source>
</evidence>
<evidence type="ECO:0000259" key="4">
    <source>
        <dbReference type="Pfam" id="PF25137"/>
    </source>
</evidence>
<sequence length="400" mass="43092">MTEPMTAITPFEYAPMPHIHFGWGCRHRLSEQCRQYQHIVVISSRFLAQPGQFAAELIDSLANHCQVQTFIVSGEPSPELVDNIVQQCAHHSDAVIGIGGGSVLDAAKAIAGLLPSQTSVMDYLEGVGAGKPFNVDTCPFIAVPTTAGTGSETTKNAVLSRIGAFKKSFRDNKLLAKAAWLDPELLQTCPKEILHTTGMDAFTQLLESYTTLKSNPMSDALAWQGMQKFIGAFELIDSVDAQQQQIGYGNLMLAAMLSGTTLANAGLGAVHGLAGPIGAFFTAPHGVVCAKLLSPITAANIRALKQHDNIEFCAPFLHKFAQIGRLISQKNNLSDNEAQQCLLDYLQDLSSRYVPQGLAEYGLKSNNIEVVIENCRSGSMLGNPLTLSDEVLRYAIVSSL</sequence>
<keyword evidence="2" id="KW-0560">Oxidoreductase</keyword>
<evidence type="ECO:0000313" key="6">
    <source>
        <dbReference type="Proteomes" id="UP000501726"/>
    </source>
</evidence>
<name>A0A6F8PRY4_9GAMM</name>
<dbReference type="Gene3D" id="1.20.1090.10">
    <property type="entry name" value="Dehydroquinate synthase-like - alpha domain"/>
    <property type="match status" value="1"/>
</dbReference>
<evidence type="ECO:0000256" key="2">
    <source>
        <dbReference type="ARBA" id="ARBA00023002"/>
    </source>
</evidence>
<feature type="domain" description="Alcohol dehydrogenase iron-type/glycerol dehydrogenase GldA" evidence="3">
    <location>
        <begin position="18"/>
        <end position="183"/>
    </location>
</feature>
<evidence type="ECO:0000259" key="3">
    <source>
        <dbReference type="Pfam" id="PF00465"/>
    </source>
</evidence>
<reference evidence="6" key="1">
    <citation type="submission" date="2019-11" db="EMBL/GenBank/DDBJ databases">
        <title>Isolation and characterization of two novel species in the genus Thiomicrorhabdus.</title>
        <authorList>
            <person name="Mochizuki J."/>
            <person name="Kojima H."/>
            <person name="Fukui M."/>
        </authorList>
    </citation>
    <scope>NUCLEOTIDE SEQUENCE [LARGE SCALE GENOMIC DNA]</scope>
    <source>
        <strain evidence="6">aks77</strain>
    </source>
</reference>